<sequence>MARKLTLDVDVTGEICNAWLLVLADADVAVVGIGWSKFCDGNDCWPVAELEEALLDVPTTTVEFEFTITMECRSLLLIFTPPNLATYNVASVVIDCIDRLEMTPGVCTDVGAVAG</sequence>
<evidence type="ECO:0000313" key="1">
    <source>
        <dbReference type="Proteomes" id="UP000887565"/>
    </source>
</evidence>
<protein>
    <submittedName>
        <fullName evidence="2">Uncharacterized protein</fullName>
    </submittedName>
</protein>
<organism evidence="1 2">
    <name type="scientific">Romanomermis culicivorax</name>
    <name type="common">Nematode worm</name>
    <dbReference type="NCBI Taxonomy" id="13658"/>
    <lineage>
        <taxon>Eukaryota</taxon>
        <taxon>Metazoa</taxon>
        <taxon>Ecdysozoa</taxon>
        <taxon>Nematoda</taxon>
        <taxon>Enoplea</taxon>
        <taxon>Dorylaimia</taxon>
        <taxon>Mermithida</taxon>
        <taxon>Mermithoidea</taxon>
        <taxon>Mermithidae</taxon>
        <taxon>Romanomermis</taxon>
    </lineage>
</organism>
<keyword evidence="1" id="KW-1185">Reference proteome</keyword>
<accession>A0A915K6P8</accession>
<dbReference type="WBParaSite" id="nRc.2.0.1.t33859-RA">
    <property type="protein sequence ID" value="nRc.2.0.1.t33859-RA"/>
    <property type="gene ID" value="nRc.2.0.1.g33859"/>
</dbReference>
<dbReference type="AlphaFoldDB" id="A0A915K6P8"/>
<name>A0A915K6P8_ROMCU</name>
<reference evidence="2" key="1">
    <citation type="submission" date="2022-11" db="UniProtKB">
        <authorList>
            <consortium name="WormBaseParasite"/>
        </authorList>
    </citation>
    <scope>IDENTIFICATION</scope>
</reference>
<dbReference type="Proteomes" id="UP000887565">
    <property type="component" value="Unplaced"/>
</dbReference>
<evidence type="ECO:0000313" key="2">
    <source>
        <dbReference type="WBParaSite" id="nRc.2.0.1.t33859-RA"/>
    </source>
</evidence>
<proteinExistence type="predicted"/>